<accession>G7W1J1</accession>
<dbReference type="EMBL" id="CP003107">
    <property type="protein sequence ID" value="AET57995.1"/>
    <property type="molecule type" value="Genomic_DNA"/>
</dbReference>
<evidence type="ECO:0000313" key="1">
    <source>
        <dbReference type="EMBL" id="AET57995.1"/>
    </source>
</evidence>
<dbReference type="RefSeq" id="WP_014278746.1">
    <property type="nucleotide sequence ID" value="NC_016641.1"/>
</dbReference>
<dbReference type="Proteomes" id="UP000005876">
    <property type="component" value="Chromosome"/>
</dbReference>
<dbReference type="OrthoDB" id="1907904at2"/>
<dbReference type="eggNOG" id="ENOG5032J8K">
    <property type="taxonomic scope" value="Bacteria"/>
</dbReference>
<sequence length="270" mass="31626">MGESMTTSNRTKSETIQAIQEQIDEVLLLTQSENNTERKLEEWRISTSRVLHRAFSNASIAREFLLKTDAETFQDVGVSYLKGLIIDINKGLFEKISHSSSSDPDIIDLQSFHVIIRRIMRNFYKHIEEMYQNPVHGRGTIRHENLAKISLGNEYDVQRMLFSLIRPIFPEARVEITDDVGYKSVRYDIYLREYETVIEVKCSRPKMSERELTEQLGSDAFHYREKYVYFFIYDKDKIVGNVDAFCKTYHKSLEIDGKQIETIIMQPVVM</sequence>
<evidence type="ECO:0000313" key="2">
    <source>
        <dbReference type="Proteomes" id="UP000005876"/>
    </source>
</evidence>
<reference key="2">
    <citation type="submission" date="2011-11" db="EMBL/GenBank/DDBJ databases">
        <authorList>
            <person name="Shin S.H."/>
            <person name="Kim S."/>
            <person name="Kim J.Y."/>
        </authorList>
    </citation>
    <scope>NUCLEOTIDE SEQUENCE</scope>
    <source>
        <strain>HPL-003</strain>
    </source>
</reference>
<dbReference type="KEGG" id="pta:HPL003_06160"/>
<proteinExistence type="predicted"/>
<reference evidence="1 2" key="3">
    <citation type="journal article" date="2012" name="J. Bacteriol.">
        <title>Genome Sequence of Paenibacillus terrae HPL-003, a Xylanase-Producing Bacterium Isolated from Soil Found in Forest Residue.</title>
        <authorList>
            <person name="Shin S.H."/>
            <person name="Kim S."/>
            <person name="Kim J.Y."/>
            <person name="Song H.Y."/>
            <person name="Cho S.J."/>
            <person name="Kim D.R."/>
            <person name="Lee K.I."/>
            <person name="Lim H.K."/>
            <person name="Park N.J."/>
            <person name="Hwang I.T."/>
            <person name="Yang K.S."/>
        </authorList>
    </citation>
    <scope>NUCLEOTIDE SEQUENCE [LARGE SCALE GENOMIC DNA]</scope>
    <source>
        <strain evidence="1 2">HPL-003</strain>
    </source>
</reference>
<organism evidence="1 2">
    <name type="scientific">Paenibacillus terrae (strain HPL-003)</name>
    <dbReference type="NCBI Taxonomy" id="985665"/>
    <lineage>
        <taxon>Bacteria</taxon>
        <taxon>Bacillati</taxon>
        <taxon>Bacillota</taxon>
        <taxon>Bacilli</taxon>
        <taxon>Bacillales</taxon>
        <taxon>Paenibacillaceae</taxon>
        <taxon>Paenibacillus</taxon>
    </lineage>
</organism>
<reference evidence="2" key="1">
    <citation type="submission" date="2011-11" db="EMBL/GenBank/DDBJ databases">
        <title>Complete sequence of Paenibacillus terrae HPL-003.</title>
        <authorList>
            <person name="Shin S.H."/>
            <person name="Kim S."/>
            <person name="Kim J.Y."/>
        </authorList>
    </citation>
    <scope>NUCLEOTIDE SEQUENCE [LARGE SCALE GENOMIC DNA]</scope>
    <source>
        <strain evidence="2">HPL-003</strain>
    </source>
</reference>
<dbReference type="HOGENOM" id="CLU_085943_0_0_9"/>
<gene>
    <name evidence="1" type="ordered locus">HPL003_06160</name>
</gene>
<name>G7W1J1_PAETH</name>
<dbReference type="STRING" id="985665.HPL003_06160"/>
<dbReference type="AlphaFoldDB" id="G7W1J1"/>
<protein>
    <submittedName>
        <fullName evidence="1">Uncharacterized protein</fullName>
    </submittedName>
</protein>
<dbReference type="Pfam" id="PF18742">
    <property type="entry name" value="DpnII-MboI"/>
    <property type="match status" value="1"/>
</dbReference>